<protein>
    <recommendedName>
        <fullName evidence="3">prolyl oligopeptidase</fullName>
        <ecNumber evidence="3">3.4.21.26</ecNumber>
    </recommendedName>
    <alternativeName>
        <fullName evidence="8">Proline-specific endopeptidase</fullName>
    </alternativeName>
</protein>
<keyword evidence="6" id="KW-0720">Serine protease</keyword>
<gene>
    <name evidence="12" type="ORF">FHG85_10370</name>
</gene>
<dbReference type="InterPro" id="IPR002470">
    <property type="entry name" value="Peptidase_S9A"/>
</dbReference>
<comment type="catalytic activity">
    <reaction evidence="1">
        <text>Hydrolysis of Pro-|-Xaa &gt;&gt; Ala-|-Xaa in oligopeptides.</text>
        <dbReference type="EC" id="3.4.21.26"/>
    </reaction>
</comment>
<evidence type="ECO:0000256" key="5">
    <source>
        <dbReference type="ARBA" id="ARBA00022801"/>
    </source>
</evidence>
<evidence type="ECO:0000256" key="1">
    <source>
        <dbReference type="ARBA" id="ARBA00001070"/>
    </source>
</evidence>
<dbReference type="InterPro" id="IPR029058">
    <property type="entry name" value="AB_hydrolase_fold"/>
</dbReference>
<evidence type="ECO:0000259" key="11">
    <source>
        <dbReference type="Pfam" id="PF02897"/>
    </source>
</evidence>
<evidence type="ECO:0000313" key="13">
    <source>
        <dbReference type="Proteomes" id="UP000500961"/>
    </source>
</evidence>
<feature type="signal peptide" evidence="9">
    <location>
        <begin position="1"/>
        <end position="23"/>
    </location>
</feature>
<keyword evidence="4" id="KW-0645">Protease</keyword>
<evidence type="ECO:0000256" key="9">
    <source>
        <dbReference type="SAM" id="SignalP"/>
    </source>
</evidence>
<dbReference type="Pfam" id="PF00326">
    <property type="entry name" value="Peptidase_S9"/>
    <property type="match status" value="1"/>
</dbReference>
<dbReference type="Pfam" id="PF02897">
    <property type="entry name" value="Peptidase_S9_N"/>
    <property type="match status" value="1"/>
</dbReference>
<evidence type="ECO:0000256" key="3">
    <source>
        <dbReference type="ARBA" id="ARBA00011897"/>
    </source>
</evidence>
<keyword evidence="5" id="KW-0378">Hydrolase</keyword>
<dbReference type="InterPro" id="IPR002471">
    <property type="entry name" value="Pept_S9_AS"/>
</dbReference>
<sequence>MKKIYIFLLSTTPLLAMMSCKTANVDYPKTKKVDVVDEYFGVKVPDPYRWLEDDKSPEVAEWVKQQNEVTFKYLNAIPFRNKIKQRLTEIWNYTSMGTPFKAGGRYFFFKKEGLQNQSVLYMMEDLNSEPKVILDPNTFSEDGTVALSNVSVSRDGKYLAYAINDGGSDWQKIKVMELPSGKILPDEISWVKFSSIAWKKNGFYYSRYDEPKEGSELSNINKNHKVYYHKVGTPVESDKLIFSNSQYPLRNYSAQTTEDEKYLIIYESESTYGNSLYIKNLQDPKANFSKITTGFEYEYNVIDHIDDNLIVLTNYKAPKYKLIKINVNSMDIGNWRDILPERKDVLRGCAIVGNKILANYIVDAKSQAEVYDLNGNNVSDIELPSIGTISSISGELNDSIAFYSFSSFTVPPIIVKYNVNTNTSEEFFRPEINFNFDEYETKQVFYTSKDGTLVPMFIVHKKGIELDGNNPTLLYGYGGFNISLLPYFSTTRLFWLEQGGIFAVANIRGGGEYGENWYRAGTKLNKQNVFDDFIAAAEYLIKEKYTSPKKLAIQGGSNGGLLIGAVTNQRPDLFKVAIPQVGVMDMLRYHKFTIGWAWANDYGTSNDSIQFLNLYNYSPLHNIKPKTNYPAILVTTADHDDRVVPAHSFKYIATMQEKNPRPKNPALIRIQTRAGHGAGTPTSIQIDEYTDIYAFIMYNMDMKY</sequence>
<evidence type="ECO:0000259" key="10">
    <source>
        <dbReference type="Pfam" id="PF00326"/>
    </source>
</evidence>
<evidence type="ECO:0000313" key="12">
    <source>
        <dbReference type="EMBL" id="QKG80653.1"/>
    </source>
</evidence>
<dbReference type="EMBL" id="CP041345">
    <property type="protein sequence ID" value="QKG80653.1"/>
    <property type="molecule type" value="Genomic_DNA"/>
</dbReference>
<feature type="domain" description="Peptidase S9 prolyl oligopeptidase catalytic" evidence="10">
    <location>
        <begin position="487"/>
        <end position="700"/>
    </location>
</feature>
<reference evidence="12 13" key="1">
    <citation type="submission" date="2019-07" db="EMBL/GenBank/DDBJ databases">
        <title>Thalassofilum flectens gen. nov., sp. nov., a novel moderate thermophilic anaerobe from a shallow sea hot spring in Kunashir Island (Russia), representing a new family in the order Bacteroidales, and proposal of Thalassofilacea fam. nov.</title>
        <authorList>
            <person name="Kochetkova T.V."/>
            <person name="Podosokorskaya O.A."/>
            <person name="Novikov A."/>
            <person name="Elcheninov A.G."/>
            <person name="Toshchakov S.V."/>
            <person name="Kublanov I.V."/>
        </authorList>
    </citation>
    <scope>NUCLEOTIDE SEQUENCE [LARGE SCALE GENOMIC DNA]</scope>
    <source>
        <strain evidence="12 13">38-H</strain>
    </source>
</reference>
<dbReference type="InterPro" id="IPR023302">
    <property type="entry name" value="Pept_S9A_N"/>
</dbReference>
<dbReference type="GO" id="GO:0004252">
    <property type="term" value="F:serine-type endopeptidase activity"/>
    <property type="evidence" value="ECO:0007669"/>
    <property type="project" value="UniProtKB-EC"/>
</dbReference>
<feature type="domain" description="Peptidase S9A N-terminal" evidence="11">
    <location>
        <begin position="29"/>
        <end position="425"/>
    </location>
</feature>
<dbReference type="Proteomes" id="UP000500961">
    <property type="component" value="Chromosome"/>
</dbReference>
<dbReference type="Gene3D" id="3.40.50.1820">
    <property type="entry name" value="alpha/beta hydrolase"/>
    <property type="match status" value="1"/>
</dbReference>
<evidence type="ECO:0000256" key="2">
    <source>
        <dbReference type="ARBA" id="ARBA00005228"/>
    </source>
</evidence>
<dbReference type="EC" id="3.4.21.26" evidence="3"/>
<dbReference type="InterPro" id="IPR001375">
    <property type="entry name" value="Peptidase_S9_cat"/>
</dbReference>
<evidence type="ECO:0000256" key="7">
    <source>
        <dbReference type="ARBA" id="ARBA00060121"/>
    </source>
</evidence>
<dbReference type="FunFam" id="2.130.10.120:FF:000001">
    <property type="entry name" value="Prolyl endopeptidase"/>
    <property type="match status" value="1"/>
</dbReference>
<dbReference type="GO" id="GO:0005829">
    <property type="term" value="C:cytosol"/>
    <property type="evidence" value="ECO:0007669"/>
    <property type="project" value="TreeGrafter"/>
</dbReference>
<feature type="chain" id="PRO_5029903812" description="prolyl oligopeptidase" evidence="9">
    <location>
        <begin position="24"/>
        <end position="704"/>
    </location>
</feature>
<dbReference type="PANTHER" id="PTHR42881:SF2">
    <property type="entry name" value="PROLYL ENDOPEPTIDASE"/>
    <property type="match status" value="1"/>
</dbReference>
<keyword evidence="13" id="KW-1185">Reference proteome</keyword>
<dbReference type="Gene3D" id="2.130.10.120">
    <property type="entry name" value="Prolyl oligopeptidase, N-terminal domain"/>
    <property type="match status" value="1"/>
</dbReference>
<dbReference type="PRINTS" id="PR00862">
    <property type="entry name" value="PROLIGOPTASE"/>
</dbReference>
<name>A0A7D3Y0T0_9BACT</name>
<dbReference type="PROSITE" id="PS51257">
    <property type="entry name" value="PROKAR_LIPOPROTEIN"/>
    <property type="match status" value="1"/>
</dbReference>
<evidence type="ECO:0000256" key="6">
    <source>
        <dbReference type="ARBA" id="ARBA00022825"/>
    </source>
</evidence>
<dbReference type="PROSITE" id="PS00708">
    <property type="entry name" value="PRO_ENDOPEP_SER"/>
    <property type="match status" value="1"/>
</dbReference>
<comment type="function">
    <text evidence="7">Cleaves peptide bonds on the C-terminal side of prolyl residues within peptides that are up to approximately 30 amino acids long. Has an absolute requirement for an X-Pro bond in the trans configuration immediately preceding the Pro-Y scissible bond.</text>
</comment>
<proteinExistence type="inferred from homology"/>
<dbReference type="InterPro" id="IPR051167">
    <property type="entry name" value="Prolyl_oligopep/macrocyclase"/>
</dbReference>
<dbReference type="GO" id="GO:0070012">
    <property type="term" value="F:oligopeptidase activity"/>
    <property type="evidence" value="ECO:0007669"/>
    <property type="project" value="TreeGrafter"/>
</dbReference>
<dbReference type="SUPFAM" id="SSF53474">
    <property type="entry name" value="alpha/beta-Hydrolases"/>
    <property type="match status" value="1"/>
</dbReference>
<dbReference type="SUPFAM" id="SSF50993">
    <property type="entry name" value="Peptidase/esterase 'gauge' domain"/>
    <property type="match status" value="1"/>
</dbReference>
<comment type="similarity">
    <text evidence="2">Belongs to the peptidase S9A family.</text>
</comment>
<dbReference type="RefSeq" id="WP_173075587.1">
    <property type="nucleotide sequence ID" value="NZ_CP041345.1"/>
</dbReference>
<dbReference type="AlphaFoldDB" id="A0A7D3Y0T0"/>
<dbReference type="PANTHER" id="PTHR42881">
    <property type="entry name" value="PROLYL ENDOPEPTIDASE"/>
    <property type="match status" value="1"/>
</dbReference>
<organism evidence="12 13">
    <name type="scientific">Tenuifilum thalassicum</name>
    <dbReference type="NCBI Taxonomy" id="2590900"/>
    <lineage>
        <taxon>Bacteria</taxon>
        <taxon>Pseudomonadati</taxon>
        <taxon>Bacteroidota</taxon>
        <taxon>Bacteroidia</taxon>
        <taxon>Bacteroidales</taxon>
        <taxon>Tenuifilaceae</taxon>
        <taxon>Tenuifilum</taxon>
    </lineage>
</organism>
<evidence type="ECO:0000256" key="4">
    <source>
        <dbReference type="ARBA" id="ARBA00022670"/>
    </source>
</evidence>
<dbReference type="GO" id="GO:0006508">
    <property type="term" value="P:proteolysis"/>
    <property type="evidence" value="ECO:0007669"/>
    <property type="project" value="UniProtKB-KW"/>
</dbReference>
<dbReference type="FunFam" id="3.40.50.1820:FF:000005">
    <property type="entry name" value="Prolyl endopeptidase"/>
    <property type="match status" value="1"/>
</dbReference>
<dbReference type="KEGG" id="ttz:FHG85_10370"/>
<evidence type="ECO:0000256" key="8">
    <source>
        <dbReference type="ARBA" id="ARBA00081187"/>
    </source>
</evidence>
<keyword evidence="9" id="KW-0732">Signal</keyword>
<accession>A0A7D3Y0T0</accession>